<comment type="subcellular location">
    <subcellularLocation>
        <location evidence="1">Cell membrane</location>
        <topology evidence="1">Multi-pass membrane protein</topology>
    </subcellularLocation>
</comment>
<evidence type="ECO:0000256" key="1">
    <source>
        <dbReference type="ARBA" id="ARBA00004651"/>
    </source>
</evidence>
<evidence type="ECO:0000259" key="7">
    <source>
        <dbReference type="Pfam" id="PF00482"/>
    </source>
</evidence>
<evidence type="ECO:0000256" key="3">
    <source>
        <dbReference type="ARBA" id="ARBA00022692"/>
    </source>
</evidence>
<evidence type="ECO:0000256" key="6">
    <source>
        <dbReference type="SAM" id="Phobius"/>
    </source>
</evidence>
<keyword evidence="5 6" id="KW-0472">Membrane</keyword>
<dbReference type="InterPro" id="IPR018076">
    <property type="entry name" value="T2SS_GspF_dom"/>
</dbReference>
<evidence type="ECO:0000256" key="4">
    <source>
        <dbReference type="ARBA" id="ARBA00022989"/>
    </source>
</evidence>
<proteinExistence type="predicted"/>
<gene>
    <name evidence="8" type="ORF">F7Q99_36470</name>
</gene>
<evidence type="ECO:0000313" key="8">
    <source>
        <dbReference type="EMBL" id="MQS17538.1"/>
    </source>
</evidence>
<evidence type="ECO:0000256" key="2">
    <source>
        <dbReference type="ARBA" id="ARBA00022475"/>
    </source>
</evidence>
<keyword evidence="9" id="KW-1185">Reference proteome</keyword>
<feature type="transmembrane region" description="Helical" evidence="6">
    <location>
        <begin position="252"/>
        <end position="272"/>
    </location>
</feature>
<dbReference type="GO" id="GO:0005886">
    <property type="term" value="C:plasma membrane"/>
    <property type="evidence" value="ECO:0007669"/>
    <property type="project" value="UniProtKB-SubCell"/>
</dbReference>
<dbReference type="Proteomes" id="UP000450000">
    <property type="component" value="Unassembled WGS sequence"/>
</dbReference>
<protein>
    <submittedName>
        <fullName evidence="8">Secretion system protein</fullName>
    </submittedName>
</protein>
<reference evidence="8 9" key="1">
    <citation type="submission" date="2019-09" db="EMBL/GenBank/DDBJ databases">
        <title>Genome Sequences of Streptomyces kaniharaensis ATCC 21070.</title>
        <authorList>
            <person name="Zhu W."/>
            <person name="De Crecy-Lagard V."/>
            <person name="Richards N.G."/>
        </authorList>
    </citation>
    <scope>NUCLEOTIDE SEQUENCE [LARGE SCALE GENOMIC DNA]</scope>
    <source>
        <strain evidence="8 9">SF-557</strain>
    </source>
</reference>
<dbReference type="PANTHER" id="PTHR35007:SF3">
    <property type="entry name" value="POSSIBLE CONSERVED ALANINE RICH MEMBRANE PROTEIN"/>
    <property type="match status" value="1"/>
</dbReference>
<name>A0A6N7L4H6_9ACTN</name>
<feature type="domain" description="Type II secretion system protein GspF" evidence="7">
    <location>
        <begin position="113"/>
        <end position="238"/>
    </location>
</feature>
<evidence type="ECO:0000313" key="9">
    <source>
        <dbReference type="Proteomes" id="UP000450000"/>
    </source>
</evidence>
<dbReference type="OrthoDB" id="5243396at2"/>
<dbReference type="AlphaFoldDB" id="A0A6N7L4H6"/>
<dbReference type="PANTHER" id="PTHR35007">
    <property type="entry name" value="INTEGRAL MEMBRANE PROTEIN-RELATED"/>
    <property type="match status" value="1"/>
</dbReference>
<comment type="caution">
    <text evidence="8">The sequence shown here is derived from an EMBL/GenBank/DDBJ whole genome shotgun (WGS) entry which is preliminary data.</text>
</comment>
<keyword evidence="3 6" id="KW-0812">Transmembrane</keyword>
<feature type="transmembrane region" description="Helical" evidence="6">
    <location>
        <begin position="227"/>
        <end position="246"/>
    </location>
</feature>
<dbReference type="RefSeq" id="WP_153470645.1">
    <property type="nucleotide sequence ID" value="NZ_WBOF01000005.1"/>
</dbReference>
<evidence type="ECO:0000256" key="5">
    <source>
        <dbReference type="ARBA" id="ARBA00023136"/>
    </source>
</evidence>
<keyword evidence="4 6" id="KW-1133">Transmembrane helix</keyword>
<feature type="transmembrane region" description="Helical" evidence="6">
    <location>
        <begin position="6"/>
        <end position="35"/>
    </location>
</feature>
<dbReference type="Pfam" id="PF00482">
    <property type="entry name" value="T2SSF"/>
    <property type="match status" value="1"/>
</dbReference>
<sequence length="297" mass="31280">MTPDVLLAAVGGTVAVLGIALAVAGAVGTSAPPVARPDGLLKRRLRTASAGLRGRGRFVLTAAGIAGLAVWLFSSWMLGGLLTAAAVVGMPWILQPGRGSKSQIKRLEALEQWVRRLSDIHTAGTSLEAAVTASLRSTPPALVPEISRLTSRLGAGWQPTQAYRAFAAEMDDATADAVAALMIGHVEDRGAGLSRALGKLADQVAEEVRMREKVEADREKPRANARWVALICLGVFALSVLSGKYVQPYSTPFGHLFLLGLAAAFAGVLVWMRRMSLSKPAPRFLAAPAASREGETR</sequence>
<keyword evidence="2" id="KW-1003">Cell membrane</keyword>
<feature type="transmembrane region" description="Helical" evidence="6">
    <location>
        <begin position="79"/>
        <end position="97"/>
    </location>
</feature>
<organism evidence="8 9">
    <name type="scientific">Streptomyces kaniharaensis</name>
    <dbReference type="NCBI Taxonomy" id="212423"/>
    <lineage>
        <taxon>Bacteria</taxon>
        <taxon>Bacillati</taxon>
        <taxon>Actinomycetota</taxon>
        <taxon>Actinomycetes</taxon>
        <taxon>Kitasatosporales</taxon>
        <taxon>Streptomycetaceae</taxon>
        <taxon>Streptomyces</taxon>
    </lineage>
</organism>
<accession>A0A6N7L4H6</accession>
<dbReference type="EMBL" id="WBOF01000005">
    <property type="protein sequence ID" value="MQS17538.1"/>
    <property type="molecule type" value="Genomic_DNA"/>
</dbReference>